<proteinExistence type="predicted"/>
<gene>
    <name evidence="1" type="ORF">T4C_5351</name>
    <name evidence="2" type="ORF">T4C_6456</name>
</gene>
<name>A0A0V1IV77_TRIPS</name>
<sequence>MVLNSQRNGRLTEMTRMNSKVQEIAHKRALLFNKVDRGHCLNGNCPSCDKASLFSQYGQTGGQLAACTLELDKRRSRRVGVCDLADQLPHGQSRLWEQRNADFKTAPAPGGLTLVTLTCAVAWPWPFYLCIPDLIGKRYDC</sequence>
<accession>A0A0V1IV77</accession>
<evidence type="ECO:0000313" key="1">
    <source>
        <dbReference type="EMBL" id="KRZ26513.1"/>
    </source>
</evidence>
<dbReference type="EMBL" id="JYDV01000179">
    <property type="protein sequence ID" value="KRZ26524.1"/>
    <property type="molecule type" value="Genomic_DNA"/>
</dbReference>
<dbReference type="Proteomes" id="UP000054826">
    <property type="component" value="Unassembled WGS sequence"/>
</dbReference>
<reference evidence="2 3" key="1">
    <citation type="submission" date="2015-01" db="EMBL/GenBank/DDBJ databases">
        <title>Evolution of Trichinella species and genotypes.</title>
        <authorList>
            <person name="Korhonen P.K."/>
            <person name="Edoardo P."/>
            <person name="Giuseppe L.R."/>
            <person name="Gasser R.B."/>
        </authorList>
    </citation>
    <scope>NUCLEOTIDE SEQUENCE [LARGE SCALE GENOMIC DNA]</scope>
    <source>
        <strain evidence="2">ISS176</strain>
    </source>
</reference>
<evidence type="ECO:0000313" key="2">
    <source>
        <dbReference type="EMBL" id="KRZ26524.1"/>
    </source>
</evidence>
<evidence type="ECO:0000313" key="3">
    <source>
        <dbReference type="Proteomes" id="UP000054826"/>
    </source>
</evidence>
<protein>
    <submittedName>
        <fullName evidence="2">Uncharacterized protein</fullName>
    </submittedName>
</protein>
<dbReference type="EMBL" id="JYDV01000179">
    <property type="protein sequence ID" value="KRZ26513.1"/>
    <property type="molecule type" value="Genomic_DNA"/>
</dbReference>
<organism evidence="2 3">
    <name type="scientific">Trichinella pseudospiralis</name>
    <name type="common">Parasitic roundworm</name>
    <dbReference type="NCBI Taxonomy" id="6337"/>
    <lineage>
        <taxon>Eukaryota</taxon>
        <taxon>Metazoa</taxon>
        <taxon>Ecdysozoa</taxon>
        <taxon>Nematoda</taxon>
        <taxon>Enoplea</taxon>
        <taxon>Dorylaimia</taxon>
        <taxon>Trichinellida</taxon>
        <taxon>Trichinellidae</taxon>
        <taxon>Trichinella</taxon>
    </lineage>
</organism>
<dbReference type="AlphaFoldDB" id="A0A0V1IV77"/>
<comment type="caution">
    <text evidence="2">The sequence shown here is derived from an EMBL/GenBank/DDBJ whole genome shotgun (WGS) entry which is preliminary data.</text>
</comment>